<dbReference type="Proteomes" id="UP000000724">
    <property type="component" value="Contig Pc00c20"/>
</dbReference>
<reference evidence="1 2" key="1">
    <citation type="journal article" date="2008" name="Nat. Biotechnol.">
        <title>Genome sequencing and analysis of the filamentous fungus Penicillium chrysogenum.</title>
        <authorList>
            <person name="van den Berg M.A."/>
            <person name="Albang R."/>
            <person name="Albermann K."/>
            <person name="Badger J.H."/>
            <person name="Daran J.-M."/>
            <person name="Driessen A.J.M."/>
            <person name="Garcia-Estrada C."/>
            <person name="Fedorova N.D."/>
            <person name="Harris D.M."/>
            <person name="Heijne W.H.M."/>
            <person name="Joardar V.S."/>
            <person name="Kiel J.A.K.W."/>
            <person name="Kovalchuk A."/>
            <person name="Martin J.F."/>
            <person name="Nierman W.C."/>
            <person name="Nijland J.G."/>
            <person name="Pronk J.T."/>
            <person name="Roubos J.A."/>
            <person name="van der Klei I.J."/>
            <person name="van Peij N.N.M.E."/>
            <person name="Veenhuis M."/>
            <person name="von Doehren H."/>
            <person name="Wagner C."/>
            <person name="Wortman J.R."/>
            <person name="Bovenberg R.A.L."/>
        </authorList>
    </citation>
    <scope>NUCLEOTIDE SEQUENCE [LARGE SCALE GENOMIC DNA]</scope>
    <source>
        <strain evidence="2">ATCC 28089 / DSM 1075 / NRRL 1951 / Wisconsin 54-1255</strain>
    </source>
</reference>
<evidence type="ECO:0000313" key="2">
    <source>
        <dbReference type="Proteomes" id="UP000000724"/>
    </source>
</evidence>
<dbReference type="VEuPathDB" id="FungiDB:PCH_Pc20g11880"/>
<sequence length="130" mass="14445">MYRNYLGGVYCISMPQLLSSIPIIVHPSGCPCSDWATGLDERGETIISEFRGTGFAGSAVRDGSRTGRGNYGDIVSFPNSINTAYPHESFERSITRILDRNQWIVSSSVGKEYRDLRWPSGCRSKRCSTI</sequence>
<organism evidence="1 2">
    <name type="scientific">Penicillium rubens (strain ATCC 28089 / DSM 1075 / NRRL 1951 / Wisconsin 54-1255)</name>
    <name type="common">Penicillium chrysogenum</name>
    <dbReference type="NCBI Taxonomy" id="500485"/>
    <lineage>
        <taxon>Eukaryota</taxon>
        <taxon>Fungi</taxon>
        <taxon>Dikarya</taxon>
        <taxon>Ascomycota</taxon>
        <taxon>Pezizomycotina</taxon>
        <taxon>Eurotiomycetes</taxon>
        <taxon>Eurotiomycetidae</taxon>
        <taxon>Eurotiales</taxon>
        <taxon>Aspergillaceae</taxon>
        <taxon>Penicillium</taxon>
        <taxon>Penicillium chrysogenum species complex</taxon>
    </lineage>
</organism>
<dbReference type="HOGENOM" id="CLU_1938848_0_0_1"/>
<gene>
    <name evidence="1" type="ORF">Pc20g11880</name>
    <name evidence="1" type="ORF">PCH_Pc20g11880</name>
</gene>
<accession>B6HGC2</accession>
<protein>
    <submittedName>
        <fullName evidence="1">Uncharacterized protein</fullName>
    </submittedName>
</protein>
<keyword evidence="2" id="KW-1185">Reference proteome</keyword>
<name>B6HGC2_PENRW</name>
<evidence type="ECO:0000313" key="1">
    <source>
        <dbReference type="EMBL" id="CAP86517.1"/>
    </source>
</evidence>
<proteinExistence type="predicted"/>
<dbReference type="AlphaFoldDB" id="B6HGC2"/>
<dbReference type="EMBL" id="AM920435">
    <property type="protein sequence ID" value="CAP86517.1"/>
    <property type="molecule type" value="Genomic_DNA"/>
</dbReference>
<dbReference type="OrthoDB" id="4362247at2759"/>